<sequence>MNATTTRDRTGVDRNGRATDTDKQIGAKIRERRILSGLNQNQLAERVGITYQQLHKYERGHNRVSAGRLHQIAQVLGASISDFFEGVGAAGKDATVAQHHRLILNLVQDVQAMSQDQAEAVARVARIIATAKAA</sequence>
<dbReference type="PROSITE" id="PS50943">
    <property type="entry name" value="HTH_CROC1"/>
    <property type="match status" value="1"/>
</dbReference>
<dbReference type="CDD" id="cd00093">
    <property type="entry name" value="HTH_XRE"/>
    <property type="match status" value="1"/>
</dbReference>
<dbReference type="InterPro" id="IPR050807">
    <property type="entry name" value="TransReg_Diox_bact_type"/>
</dbReference>
<dbReference type="Pfam" id="PF01381">
    <property type="entry name" value="HTH_3"/>
    <property type="match status" value="1"/>
</dbReference>
<proteinExistence type="predicted"/>
<keyword evidence="1" id="KW-0238">DNA-binding</keyword>
<feature type="region of interest" description="Disordered" evidence="2">
    <location>
        <begin position="1"/>
        <end position="23"/>
    </location>
</feature>
<evidence type="ECO:0000256" key="2">
    <source>
        <dbReference type="SAM" id="MobiDB-lite"/>
    </source>
</evidence>
<accession>A0A7C9QV52</accession>
<dbReference type="SUPFAM" id="SSF47413">
    <property type="entry name" value="lambda repressor-like DNA-binding domains"/>
    <property type="match status" value="1"/>
</dbReference>
<dbReference type="GO" id="GO:0003677">
    <property type="term" value="F:DNA binding"/>
    <property type="evidence" value="ECO:0007669"/>
    <property type="project" value="UniProtKB-KW"/>
</dbReference>
<dbReference type="SMART" id="SM00530">
    <property type="entry name" value="HTH_XRE"/>
    <property type="match status" value="1"/>
</dbReference>
<feature type="domain" description="HTH cro/C1-type" evidence="3">
    <location>
        <begin position="29"/>
        <end position="83"/>
    </location>
</feature>
<comment type="caution">
    <text evidence="4">The sequence shown here is derived from an EMBL/GenBank/DDBJ whole genome shotgun (WGS) entry which is preliminary data.</text>
</comment>
<dbReference type="InterPro" id="IPR001387">
    <property type="entry name" value="Cro/C1-type_HTH"/>
</dbReference>
<dbReference type="RefSeq" id="WP_163677431.1">
    <property type="nucleotide sequence ID" value="NZ_JAAIYP010000034.1"/>
</dbReference>
<evidence type="ECO:0000256" key="1">
    <source>
        <dbReference type="ARBA" id="ARBA00023125"/>
    </source>
</evidence>
<dbReference type="PANTHER" id="PTHR46797">
    <property type="entry name" value="HTH-TYPE TRANSCRIPTIONAL REGULATOR"/>
    <property type="match status" value="1"/>
</dbReference>
<name>A0A7C9QV52_9PROT</name>
<dbReference type="GO" id="GO:0003700">
    <property type="term" value="F:DNA-binding transcription factor activity"/>
    <property type="evidence" value="ECO:0007669"/>
    <property type="project" value="TreeGrafter"/>
</dbReference>
<dbReference type="GO" id="GO:0005829">
    <property type="term" value="C:cytosol"/>
    <property type="evidence" value="ECO:0007669"/>
    <property type="project" value="TreeGrafter"/>
</dbReference>
<dbReference type="PANTHER" id="PTHR46797:SF1">
    <property type="entry name" value="METHYLPHOSPHONATE SYNTHASE"/>
    <property type="match status" value="1"/>
</dbReference>
<protein>
    <submittedName>
        <fullName evidence="4">Helix-turn-helix transcriptional regulator</fullName>
    </submittedName>
</protein>
<keyword evidence="5" id="KW-1185">Reference proteome</keyword>
<dbReference type="InterPro" id="IPR010982">
    <property type="entry name" value="Lambda_DNA-bd_dom_sf"/>
</dbReference>
<evidence type="ECO:0000313" key="5">
    <source>
        <dbReference type="Proteomes" id="UP000480684"/>
    </source>
</evidence>
<evidence type="ECO:0000313" key="4">
    <source>
        <dbReference type="EMBL" id="NFV80036.1"/>
    </source>
</evidence>
<organism evidence="4 5">
    <name type="scientific">Magnetospirillum aberrantis SpK</name>
    <dbReference type="NCBI Taxonomy" id="908842"/>
    <lineage>
        <taxon>Bacteria</taxon>
        <taxon>Pseudomonadati</taxon>
        <taxon>Pseudomonadota</taxon>
        <taxon>Alphaproteobacteria</taxon>
        <taxon>Rhodospirillales</taxon>
        <taxon>Rhodospirillaceae</taxon>
        <taxon>Magnetospirillum</taxon>
    </lineage>
</organism>
<reference evidence="4 5" key="1">
    <citation type="submission" date="2020-02" db="EMBL/GenBank/DDBJ databases">
        <authorList>
            <person name="Dziuba M."/>
            <person name="Kuznetsov B."/>
            <person name="Mardanov A."/>
            <person name="Ravin N."/>
            <person name="Grouzdev D."/>
        </authorList>
    </citation>
    <scope>NUCLEOTIDE SEQUENCE [LARGE SCALE GENOMIC DNA]</scope>
    <source>
        <strain evidence="4 5">SpK</strain>
    </source>
</reference>
<dbReference type="EMBL" id="JAAIYP010000034">
    <property type="protein sequence ID" value="NFV80036.1"/>
    <property type="molecule type" value="Genomic_DNA"/>
</dbReference>
<gene>
    <name evidence="4" type="ORF">G4223_07930</name>
</gene>
<evidence type="ECO:0000259" key="3">
    <source>
        <dbReference type="PROSITE" id="PS50943"/>
    </source>
</evidence>
<dbReference type="AlphaFoldDB" id="A0A7C9QV52"/>
<dbReference type="Gene3D" id="1.10.260.40">
    <property type="entry name" value="lambda repressor-like DNA-binding domains"/>
    <property type="match status" value="1"/>
</dbReference>
<dbReference type="Proteomes" id="UP000480684">
    <property type="component" value="Unassembled WGS sequence"/>
</dbReference>